<name>A0ACB8S8R3_9AGAM</name>
<keyword evidence="2" id="KW-1185">Reference proteome</keyword>
<sequence>MTTPSSSTTTPSPPMAFLQAKPLAGAAPALQNDIDAAEREERQRAVQKLLARAEISKLTRGLRARLSYATYKASHNISRASIGDLESQLPADNASAVWAPVRTNYYDNPATQGNSAMNPSLGASQRKGSMAPPTVIPSSSSRGHHAQAAQAREPSSANGTQSLYATIHNPDDPPIPAPEKSSNGTPKQRKGSHASESSRHSHTRTGVAERTQEPRKRKESSKKGKGKRHVDIDMKAAATLTHLLRQRSSMTLGATSPRSSISAGSDYAQSSARTSAQTTMVPSAESSFTTARPATPPRSDLRGLPRTGSQSTDGGPASATDQEAIKLLYFLHESPSPARPSTTRSRNAQDAAAFRTLGGGNDLKAKGRVLFPTASGGPPDPGLAQRMLARDNTGSISSISSAMTDSPTPRPLVTPPTPTEEKPTGLQLLPPPPSPHVRPAQAHPAPPTSPPAIHKSQNMQPVTPGTLTFNLHDFINVSPSPAAMPQRSHGGLKPMLPGLRTGSARKLFQDEQDEPMSGPEESRVGEAGGAALGAGIHLTHF</sequence>
<protein>
    <submittedName>
        <fullName evidence="1">Uncharacterized protein</fullName>
    </submittedName>
</protein>
<dbReference type="Proteomes" id="UP000814033">
    <property type="component" value="Unassembled WGS sequence"/>
</dbReference>
<evidence type="ECO:0000313" key="1">
    <source>
        <dbReference type="EMBL" id="KAI0052270.1"/>
    </source>
</evidence>
<accession>A0ACB8S8R3</accession>
<gene>
    <name evidence="1" type="ORF">FA95DRAFT_1580129</name>
</gene>
<comment type="caution">
    <text evidence="1">The sequence shown here is derived from an EMBL/GenBank/DDBJ whole genome shotgun (WGS) entry which is preliminary data.</text>
</comment>
<reference evidence="1" key="2">
    <citation type="journal article" date="2022" name="New Phytol.">
        <title>Evolutionary transition to the ectomycorrhizal habit in the genomes of a hyperdiverse lineage of mushroom-forming fungi.</title>
        <authorList>
            <person name="Looney B."/>
            <person name="Miyauchi S."/>
            <person name="Morin E."/>
            <person name="Drula E."/>
            <person name="Courty P.E."/>
            <person name="Kohler A."/>
            <person name="Kuo A."/>
            <person name="LaButti K."/>
            <person name="Pangilinan J."/>
            <person name="Lipzen A."/>
            <person name="Riley R."/>
            <person name="Andreopoulos W."/>
            <person name="He G."/>
            <person name="Johnson J."/>
            <person name="Nolan M."/>
            <person name="Tritt A."/>
            <person name="Barry K.W."/>
            <person name="Grigoriev I.V."/>
            <person name="Nagy L.G."/>
            <person name="Hibbett D."/>
            <person name="Henrissat B."/>
            <person name="Matheny P.B."/>
            <person name="Labbe J."/>
            <person name="Martin F.M."/>
        </authorList>
    </citation>
    <scope>NUCLEOTIDE SEQUENCE</scope>
    <source>
        <strain evidence="1">FP105234-sp</strain>
    </source>
</reference>
<proteinExistence type="predicted"/>
<organism evidence="1 2">
    <name type="scientific">Auriscalpium vulgare</name>
    <dbReference type="NCBI Taxonomy" id="40419"/>
    <lineage>
        <taxon>Eukaryota</taxon>
        <taxon>Fungi</taxon>
        <taxon>Dikarya</taxon>
        <taxon>Basidiomycota</taxon>
        <taxon>Agaricomycotina</taxon>
        <taxon>Agaricomycetes</taxon>
        <taxon>Russulales</taxon>
        <taxon>Auriscalpiaceae</taxon>
        <taxon>Auriscalpium</taxon>
    </lineage>
</organism>
<dbReference type="EMBL" id="MU275846">
    <property type="protein sequence ID" value="KAI0052270.1"/>
    <property type="molecule type" value="Genomic_DNA"/>
</dbReference>
<evidence type="ECO:0000313" key="2">
    <source>
        <dbReference type="Proteomes" id="UP000814033"/>
    </source>
</evidence>
<reference evidence="1" key="1">
    <citation type="submission" date="2021-02" db="EMBL/GenBank/DDBJ databases">
        <authorList>
            <consortium name="DOE Joint Genome Institute"/>
            <person name="Ahrendt S."/>
            <person name="Looney B.P."/>
            <person name="Miyauchi S."/>
            <person name="Morin E."/>
            <person name="Drula E."/>
            <person name="Courty P.E."/>
            <person name="Chicoki N."/>
            <person name="Fauchery L."/>
            <person name="Kohler A."/>
            <person name="Kuo A."/>
            <person name="Labutti K."/>
            <person name="Pangilinan J."/>
            <person name="Lipzen A."/>
            <person name="Riley R."/>
            <person name="Andreopoulos W."/>
            <person name="He G."/>
            <person name="Johnson J."/>
            <person name="Barry K.W."/>
            <person name="Grigoriev I.V."/>
            <person name="Nagy L."/>
            <person name="Hibbett D."/>
            <person name="Henrissat B."/>
            <person name="Matheny P.B."/>
            <person name="Labbe J."/>
            <person name="Martin F."/>
        </authorList>
    </citation>
    <scope>NUCLEOTIDE SEQUENCE</scope>
    <source>
        <strain evidence="1">FP105234-sp</strain>
    </source>
</reference>